<feature type="region of interest" description="Disordered" evidence="2">
    <location>
        <begin position="1"/>
        <end position="48"/>
    </location>
</feature>
<keyword evidence="4" id="KW-1185">Reference proteome</keyword>
<reference evidence="3" key="1">
    <citation type="submission" date="2025-08" db="UniProtKB">
        <authorList>
            <consortium name="Ensembl"/>
        </authorList>
    </citation>
    <scope>IDENTIFICATION</scope>
</reference>
<evidence type="ECO:0000313" key="3">
    <source>
        <dbReference type="Ensembl" id="ENSLLEP00000016350.1"/>
    </source>
</evidence>
<protein>
    <submittedName>
        <fullName evidence="3">Uncharacterized protein</fullName>
    </submittedName>
</protein>
<evidence type="ECO:0000313" key="4">
    <source>
        <dbReference type="Proteomes" id="UP000694569"/>
    </source>
</evidence>
<dbReference type="GO" id="GO:0051988">
    <property type="term" value="P:regulation of attachment of spindle microtubules to kinetochore"/>
    <property type="evidence" value="ECO:0007669"/>
    <property type="project" value="InterPro"/>
</dbReference>
<dbReference type="Proteomes" id="UP000694569">
    <property type="component" value="Unplaced"/>
</dbReference>
<dbReference type="PANTHER" id="PTHR31940:SF2">
    <property type="entry name" value="SMALL KINETOCHORE-ASSOCIATED PROTEIN"/>
    <property type="match status" value="1"/>
</dbReference>
<dbReference type="Gene3D" id="1.20.5.1700">
    <property type="match status" value="1"/>
</dbReference>
<accession>A0A8C5MLC8</accession>
<dbReference type="AlphaFoldDB" id="A0A8C5MLC8"/>
<organism evidence="3 4">
    <name type="scientific">Leptobrachium leishanense</name>
    <name type="common">Leishan spiny toad</name>
    <dbReference type="NCBI Taxonomy" id="445787"/>
    <lineage>
        <taxon>Eukaryota</taxon>
        <taxon>Metazoa</taxon>
        <taxon>Chordata</taxon>
        <taxon>Craniata</taxon>
        <taxon>Vertebrata</taxon>
        <taxon>Euteleostomi</taxon>
        <taxon>Amphibia</taxon>
        <taxon>Batrachia</taxon>
        <taxon>Anura</taxon>
        <taxon>Pelobatoidea</taxon>
        <taxon>Megophryidae</taxon>
        <taxon>Leptobrachium</taxon>
    </lineage>
</organism>
<sequence>MNKSRIPVSAPMKRTAKPVLSEQNPPNPALPARGRNLNSDARAPKTGLNRFRSEANVRIINQMLTEEIARLKKQLAGSQEVNIQLSEGSEKLRNEVAELKSQLEKYTTLEFEILDPVSGESLPSFTEEISKQREETKLYTGKLMQEIQDFTQAAAVQSSLTQSLMAKLCAEQQSRYQFKAEQHVLQGEMERCKASLQETHRWLDAP</sequence>
<evidence type="ECO:0000256" key="2">
    <source>
        <dbReference type="SAM" id="MobiDB-lite"/>
    </source>
</evidence>
<keyword evidence="1" id="KW-0175">Coiled coil</keyword>
<dbReference type="Ensembl" id="ENSLLET00000016974.1">
    <property type="protein sequence ID" value="ENSLLEP00000016350.1"/>
    <property type="gene ID" value="ENSLLEG00000010425.1"/>
</dbReference>
<dbReference type="GO" id="GO:0072686">
    <property type="term" value="C:mitotic spindle"/>
    <property type="evidence" value="ECO:0007669"/>
    <property type="project" value="TreeGrafter"/>
</dbReference>
<dbReference type="GO" id="GO:0000070">
    <property type="term" value="P:mitotic sister chromatid segregation"/>
    <property type="evidence" value="ECO:0007669"/>
    <property type="project" value="TreeGrafter"/>
</dbReference>
<dbReference type="GO" id="GO:0007051">
    <property type="term" value="P:spindle organization"/>
    <property type="evidence" value="ECO:0007669"/>
    <property type="project" value="InterPro"/>
</dbReference>
<proteinExistence type="predicted"/>
<dbReference type="GO" id="GO:0000776">
    <property type="term" value="C:kinetochore"/>
    <property type="evidence" value="ECO:0007669"/>
    <property type="project" value="InterPro"/>
</dbReference>
<feature type="coiled-coil region" evidence="1">
    <location>
        <begin position="61"/>
        <end position="109"/>
    </location>
</feature>
<dbReference type="GO" id="GO:0035371">
    <property type="term" value="C:microtubule plus-end"/>
    <property type="evidence" value="ECO:0007669"/>
    <property type="project" value="TreeGrafter"/>
</dbReference>
<dbReference type="GO" id="GO:0034451">
    <property type="term" value="C:centriolar satellite"/>
    <property type="evidence" value="ECO:0007669"/>
    <property type="project" value="TreeGrafter"/>
</dbReference>
<dbReference type="InterPro" id="IPR033373">
    <property type="entry name" value="SKAP"/>
</dbReference>
<dbReference type="PANTHER" id="PTHR31940">
    <property type="entry name" value="SMALL KINETOCHORE-ASSOCIATED PROTEIN"/>
    <property type="match status" value="1"/>
</dbReference>
<name>A0A8C5MLC8_9ANUR</name>
<evidence type="ECO:0000256" key="1">
    <source>
        <dbReference type="SAM" id="Coils"/>
    </source>
</evidence>
<reference evidence="3" key="2">
    <citation type="submission" date="2025-09" db="UniProtKB">
        <authorList>
            <consortium name="Ensembl"/>
        </authorList>
    </citation>
    <scope>IDENTIFICATION</scope>
</reference>
<dbReference type="OrthoDB" id="9940269at2759"/>